<dbReference type="OrthoDB" id="25996at2157"/>
<dbReference type="EMBL" id="NMUF01000010">
    <property type="protein sequence ID" value="RFA99125.1"/>
    <property type="molecule type" value="Genomic_DNA"/>
</dbReference>
<dbReference type="Proteomes" id="UP000257123">
    <property type="component" value="Unassembled WGS sequence"/>
</dbReference>
<name>A0A371R4X8_9CREN</name>
<dbReference type="InterPro" id="IPR017577">
    <property type="entry name" value="Ribazole_CobZ"/>
</dbReference>
<dbReference type="InterPro" id="IPR002808">
    <property type="entry name" value="AdoCbi_amidolase"/>
</dbReference>
<dbReference type="SUPFAM" id="SSF101307">
    <property type="entry name" value="YutG-like"/>
    <property type="match status" value="1"/>
</dbReference>
<evidence type="ECO:0000313" key="4">
    <source>
        <dbReference type="Proteomes" id="UP000257123"/>
    </source>
</evidence>
<dbReference type="PANTHER" id="PTHR35336:SF5">
    <property type="entry name" value="ADENOSYLCOBINAMIDE AMIDOHYDROLASE"/>
    <property type="match status" value="1"/>
</dbReference>
<dbReference type="NCBIfam" id="NF038002">
    <property type="entry name" value="bifunc_CbiS"/>
    <property type="match status" value="1"/>
</dbReference>
<comment type="caution">
    <text evidence="2">The sequence shown here is derived from an EMBL/GenBank/DDBJ whole genome shotgun (WGS) entry which is preliminary data.</text>
</comment>
<dbReference type="InterPro" id="IPR052209">
    <property type="entry name" value="CbiZ"/>
</dbReference>
<proteinExistence type="predicted"/>
<gene>
    <name evidence="2" type="primary">cobZ</name>
    <name evidence="1" type="ORF">CGL51_06635</name>
    <name evidence="2" type="ORF">CGL52_05285</name>
</gene>
<dbReference type="InterPro" id="IPR036681">
    <property type="entry name" value="PgpA-like_sf"/>
</dbReference>
<dbReference type="PANTHER" id="PTHR35336">
    <property type="entry name" value="ADENOSYLCOBINAMIDE AMIDOHYDROLASE"/>
    <property type="match status" value="1"/>
</dbReference>
<dbReference type="EMBL" id="NMUE01000017">
    <property type="protein sequence ID" value="RFA95975.1"/>
    <property type="molecule type" value="Genomic_DNA"/>
</dbReference>
<dbReference type="NCBIfam" id="TIGR03161">
    <property type="entry name" value="ribazole_CobZ"/>
    <property type="match status" value="1"/>
</dbReference>
<organism evidence="2 3">
    <name type="scientific">Pyrobaculum aerophilum</name>
    <dbReference type="NCBI Taxonomy" id="13773"/>
    <lineage>
        <taxon>Archaea</taxon>
        <taxon>Thermoproteota</taxon>
        <taxon>Thermoprotei</taxon>
        <taxon>Thermoproteales</taxon>
        <taxon>Thermoproteaceae</taxon>
        <taxon>Pyrobaculum</taxon>
    </lineage>
</organism>
<protein>
    <submittedName>
        <fullName evidence="2">Alpha-ribazole phosphatase CobZ</fullName>
    </submittedName>
</protein>
<dbReference type="Gene3D" id="1.10.3760.10">
    <property type="entry name" value="PgpA-like"/>
    <property type="match status" value="1"/>
</dbReference>
<dbReference type="AlphaFoldDB" id="A0A371R4X8"/>
<dbReference type="Proteomes" id="UP000256877">
    <property type="component" value="Unassembled WGS sequence"/>
</dbReference>
<dbReference type="GO" id="GO:0006629">
    <property type="term" value="P:lipid metabolic process"/>
    <property type="evidence" value="ECO:0007669"/>
    <property type="project" value="InterPro"/>
</dbReference>
<dbReference type="RefSeq" id="WP_116421148.1">
    <property type="nucleotide sequence ID" value="NZ_NMUE01000017.1"/>
</dbReference>
<evidence type="ECO:0000313" key="2">
    <source>
        <dbReference type="EMBL" id="RFA99125.1"/>
    </source>
</evidence>
<evidence type="ECO:0000313" key="1">
    <source>
        <dbReference type="EMBL" id="RFA95975.1"/>
    </source>
</evidence>
<reference evidence="3 4" key="1">
    <citation type="submission" date="2017-07" db="EMBL/GenBank/DDBJ databases">
        <title>Draft genome sequence of aerobic hyperthermophilic archaea, Pyrobaculum aerophilum YKB31 and YKB32.</title>
        <authorList>
            <person name="Mochizuki T."/>
            <person name="Berliner A.J."/>
            <person name="Yoshida-Takashima Y."/>
            <person name="Takaki Y."/>
            <person name="Nunoura T."/>
            <person name="Takai K."/>
        </authorList>
    </citation>
    <scope>NUCLEOTIDE SEQUENCE [LARGE SCALE GENOMIC DNA]</scope>
    <source>
        <strain evidence="1 4">YKB31</strain>
        <strain evidence="2 3">YKB32</strain>
    </source>
</reference>
<dbReference type="Pfam" id="PF01955">
    <property type="entry name" value="CbiZ"/>
    <property type="match status" value="1"/>
</dbReference>
<sequence>MLIEERKGLVLAKLGNRYKVLSTVPSPDYAEAVAFVQVPKDYCGDFLQDASKVRDNLGLEAVVFFTAAELPDSFVSLSEGDVKVAATVAMTPQTCIGTINVAVVVNRPLSKWGMADLLRTATEAKALAAVDSLLRCNGRRSPGTVTDAVAILAQEGEGEHYAGPATELGQTAARLVYKAVRAGDRYDLFQRIFGLSRREFAGLVKRLFEKAPLPAGEEEILSALEELLKDPNVWALLIAAAELDAHAASGGIPGLAPDEHSADTPRIIIDELLGAALADYIGGFKAVLTTYWVERVKKDGGIPELEMFKDDVLSALLAGVYLRLYERIYGR</sequence>
<dbReference type="GO" id="GO:0008962">
    <property type="term" value="F:phosphatidylglycerophosphatase activity"/>
    <property type="evidence" value="ECO:0007669"/>
    <property type="project" value="InterPro"/>
</dbReference>
<evidence type="ECO:0000313" key="3">
    <source>
        <dbReference type="Proteomes" id="UP000256877"/>
    </source>
</evidence>
<accession>A0A371R4X8</accession>